<evidence type="ECO:0000256" key="2">
    <source>
        <dbReference type="ARBA" id="ARBA00005336"/>
    </source>
</evidence>
<dbReference type="PANTHER" id="PTHR30620:SF16">
    <property type="entry name" value="LYSOSOMAL BETA GLUCOSIDASE"/>
    <property type="match status" value="1"/>
</dbReference>
<dbReference type="PRINTS" id="PR00133">
    <property type="entry name" value="GLHYDRLASE3"/>
</dbReference>
<accession>A0A937AFV5</accession>
<dbReference type="GO" id="GO:0008422">
    <property type="term" value="F:beta-glucosidase activity"/>
    <property type="evidence" value="ECO:0007669"/>
    <property type="project" value="UniProtKB-EC"/>
</dbReference>
<keyword evidence="5 8" id="KW-0378">Hydrolase</keyword>
<dbReference type="PANTHER" id="PTHR30620">
    <property type="entry name" value="PERIPLASMIC BETA-GLUCOSIDASE-RELATED"/>
    <property type="match status" value="1"/>
</dbReference>
<dbReference type="GO" id="GO:0009251">
    <property type="term" value="P:glucan catabolic process"/>
    <property type="evidence" value="ECO:0007669"/>
    <property type="project" value="TreeGrafter"/>
</dbReference>
<comment type="caution">
    <text evidence="8">The sequence shown here is derived from an EMBL/GenBank/DDBJ whole genome shotgun (WGS) entry which is preliminary data.</text>
</comment>
<dbReference type="SMART" id="SM01217">
    <property type="entry name" value="Fn3_like"/>
    <property type="match status" value="1"/>
</dbReference>
<evidence type="ECO:0000256" key="4">
    <source>
        <dbReference type="ARBA" id="ARBA00022729"/>
    </source>
</evidence>
<dbReference type="InterPro" id="IPR026891">
    <property type="entry name" value="Fn3-like"/>
</dbReference>
<comment type="similarity">
    <text evidence="2">Belongs to the glycosyl hydrolase 3 family.</text>
</comment>
<evidence type="ECO:0000259" key="7">
    <source>
        <dbReference type="SMART" id="SM01217"/>
    </source>
</evidence>
<dbReference type="InterPro" id="IPR036881">
    <property type="entry name" value="Glyco_hydro_3_C_sf"/>
</dbReference>
<evidence type="ECO:0000256" key="3">
    <source>
        <dbReference type="ARBA" id="ARBA00012744"/>
    </source>
</evidence>
<sequence>MAFSCQNNDDSEPKEISKSDDKILQKADSILGLMTLDEKIGQLNQYSVGAEMTGPGDKGSTSQKRYEMLLNGEVGSVLNLLGAENTYKLQKQVVEQSRLGIPLIFAYDVVHGYKTMFPLPLAESCSWNLDLMQQSAAVAAKEAASAGLQWTFAPMVDVSVDARWGRVMEGAGEDPYLGSLIAQARVKGFQGNDLSSNNTIAACAKHFAGYGFVESGKDYNNVNINKHELLNRILPPFKDAAQVDVATFMNAFNDMLGIPSTGNSYLLREKLRQDWGYEGVVVSDWNSIGEMVNHGTVEDLKGAAKEAIIAGSDIDMEADAYSKYLKELVENKTVDISLINEAVSRVLVLKYKLGLFEDPYKYADSARENKELLSQENLAVSREMASESIVLLKNETNLLPLNKKKRVAVIGPLAKDKDAPLGNWRAAAQSNTAVSFYEGLKSALGQEAMISYAKGCDLSIGPNNFFDELEINETDKSGFSEAMAKASNAEVVFMVLGEPAYMSGEGRSRSNIGLPGVQLDLLKEVYKVNKNIVLVLMNGRPLTLEWEHENIPTILETWHLGSEAGNAIADVITGQVNPSGKLTMSFPRNVGQVPIYYNHKTSGRPSTAPGQVFYTHHTDVDNSPLFPFGFGLSYSEFEYGELKLSKKALEAENDSIVVSIAVSNKSKVDGNEIVQLYIQDEVGSITRPVKELKGFEKVAIAAGETKQVSFTIKPENLAYYRRDFTYGTEPGSFKVLIGASSAVSNYKTFTLK</sequence>
<evidence type="ECO:0000313" key="8">
    <source>
        <dbReference type="EMBL" id="MBL0765734.1"/>
    </source>
</evidence>
<protein>
    <recommendedName>
        <fullName evidence="3">beta-glucosidase</fullName>
        <ecNumber evidence="3">3.2.1.21</ecNumber>
    </recommendedName>
</protein>
<dbReference type="EMBL" id="JAERQG010000002">
    <property type="protein sequence ID" value="MBL0765734.1"/>
    <property type="molecule type" value="Genomic_DNA"/>
</dbReference>
<dbReference type="InterPro" id="IPR002772">
    <property type="entry name" value="Glyco_hydro_3_C"/>
</dbReference>
<dbReference type="Pfam" id="PF14310">
    <property type="entry name" value="Fn3-like"/>
    <property type="match status" value="1"/>
</dbReference>
<dbReference type="InterPro" id="IPR013783">
    <property type="entry name" value="Ig-like_fold"/>
</dbReference>
<gene>
    <name evidence="8" type="primary">bglX</name>
    <name evidence="8" type="ORF">JKP34_10770</name>
</gene>
<dbReference type="NCBIfam" id="NF011678">
    <property type="entry name" value="PRK15098.1"/>
    <property type="match status" value="1"/>
</dbReference>
<dbReference type="Pfam" id="PF00933">
    <property type="entry name" value="Glyco_hydro_3"/>
    <property type="match status" value="1"/>
</dbReference>
<dbReference type="InterPro" id="IPR017853">
    <property type="entry name" value="GH"/>
</dbReference>
<evidence type="ECO:0000256" key="5">
    <source>
        <dbReference type="ARBA" id="ARBA00022801"/>
    </source>
</evidence>
<dbReference type="InterPro" id="IPR051915">
    <property type="entry name" value="Cellulose_Degrad_GH3"/>
</dbReference>
<dbReference type="AlphaFoldDB" id="A0A937AFV5"/>
<comment type="catalytic activity">
    <reaction evidence="1">
        <text>Hydrolysis of terminal, non-reducing beta-D-glucosyl residues with release of beta-D-glucose.</text>
        <dbReference type="EC" id="3.2.1.21"/>
    </reaction>
</comment>
<dbReference type="InterPro" id="IPR001764">
    <property type="entry name" value="Glyco_hydro_3_N"/>
</dbReference>
<dbReference type="InterPro" id="IPR036962">
    <property type="entry name" value="Glyco_hydro_3_N_sf"/>
</dbReference>
<dbReference type="Gene3D" id="3.40.50.1700">
    <property type="entry name" value="Glycoside hydrolase family 3 C-terminal domain"/>
    <property type="match status" value="1"/>
</dbReference>
<evidence type="ECO:0000256" key="1">
    <source>
        <dbReference type="ARBA" id="ARBA00000448"/>
    </source>
</evidence>
<reference evidence="8" key="1">
    <citation type="submission" date="2021-01" db="EMBL/GenBank/DDBJ databases">
        <title>Marivirga sp. nov., isolated from intertidal surface sediments.</title>
        <authorList>
            <person name="Zhang M."/>
        </authorList>
    </citation>
    <scope>NUCLEOTIDE SEQUENCE</scope>
    <source>
        <strain evidence="8">SM1354</strain>
    </source>
</reference>
<keyword evidence="4" id="KW-0732">Signal</keyword>
<keyword evidence="9" id="KW-1185">Reference proteome</keyword>
<dbReference type="FunFam" id="3.20.20.300:FF:000005">
    <property type="entry name" value="Periplasmic beta-glucosidase"/>
    <property type="match status" value="1"/>
</dbReference>
<feature type="domain" description="Fibronectin type III-like" evidence="7">
    <location>
        <begin position="672"/>
        <end position="741"/>
    </location>
</feature>
<dbReference type="Gene3D" id="3.20.20.300">
    <property type="entry name" value="Glycoside hydrolase, family 3, N-terminal domain"/>
    <property type="match status" value="1"/>
</dbReference>
<dbReference type="Proteomes" id="UP000642920">
    <property type="component" value="Unassembled WGS sequence"/>
</dbReference>
<dbReference type="Pfam" id="PF01915">
    <property type="entry name" value="Glyco_hydro_3_C"/>
    <property type="match status" value="1"/>
</dbReference>
<keyword evidence="6 8" id="KW-0326">Glycosidase</keyword>
<evidence type="ECO:0000313" key="9">
    <source>
        <dbReference type="Proteomes" id="UP000642920"/>
    </source>
</evidence>
<evidence type="ECO:0000256" key="6">
    <source>
        <dbReference type="ARBA" id="ARBA00023295"/>
    </source>
</evidence>
<dbReference type="SUPFAM" id="SSF52279">
    <property type="entry name" value="Beta-D-glucan exohydrolase, C-terminal domain"/>
    <property type="match status" value="1"/>
</dbReference>
<dbReference type="EC" id="3.2.1.21" evidence="3"/>
<dbReference type="Gene3D" id="2.60.40.10">
    <property type="entry name" value="Immunoglobulins"/>
    <property type="match status" value="1"/>
</dbReference>
<proteinExistence type="inferred from homology"/>
<name>A0A937AFV5_9BACT</name>
<dbReference type="FunFam" id="2.60.40.10:FF:000495">
    <property type="entry name" value="Periplasmic beta-glucosidase"/>
    <property type="match status" value="1"/>
</dbReference>
<organism evidence="8 9">
    <name type="scientific">Marivirga atlantica</name>
    <dbReference type="NCBI Taxonomy" id="1548457"/>
    <lineage>
        <taxon>Bacteria</taxon>
        <taxon>Pseudomonadati</taxon>
        <taxon>Bacteroidota</taxon>
        <taxon>Cytophagia</taxon>
        <taxon>Cytophagales</taxon>
        <taxon>Marivirgaceae</taxon>
        <taxon>Marivirga</taxon>
    </lineage>
</organism>
<dbReference type="SUPFAM" id="SSF51445">
    <property type="entry name" value="(Trans)glycosidases"/>
    <property type="match status" value="1"/>
</dbReference>